<organism evidence="2 3">
    <name type="scientific">Winogradskyella immobilis</name>
    <dbReference type="NCBI Taxonomy" id="2816852"/>
    <lineage>
        <taxon>Bacteria</taxon>
        <taxon>Pseudomonadati</taxon>
        <taxon>Bacteroidota</taxon>
        <taxon>Flavobacteriia</taxon>
        <taxon>Flavobacteriales</taxon>
        <taxon>Flavobacteriaceae</taxon>
        <taxon>Winogradskyella</taxon>
    </lineage>
</organism>
<name>A0ABS8EIY6_9FLAO</name>
<dbReference type="EMBL" id="JAFMPT010000001">
    <property type="protein sequence ID" value="MCC1483174.1"/>
    <property type="molecule type" value="Genomic_DNA"/>
</dbReference>
<evidence type="ECO:0000313" key="3">
    <source>
        <dbReference type="Proteomes" id="UP000778797"/>
    </source>
</evidence>
<evidence type="ECO:0000256" key="1">
    <source>
        <dbReference type="SAM" id="SignalP"/>
    </source>
</evidence>
<protein>
    <recommendedName>
        <fullName evidence="4">Long-chain fatty acid transport protein</fullName>
    </recommendedName>
</protein>
<feature type="chain" id="PRO_5047017005" description="Long-chain fatty acid transport protein" evidence="1">
    <location>
        <begin position="20"/>
        <end position="443"/>
    </location>
</feature>
<gene>
    <name evidence="2" type="ORF">J1C55_01110</name>
</gene>
<evidence type="ECO:0000313" key="2">
    <source>
        <dbReference type="EMBL" id="MCC1483174.1"/>
    </source>
</evidence>
<dbReference type="SUPFAM" id="SSF56935">
    <property type="entry name" value="Porins"/>
    <property type="match status" value="1"/>
</dbReference>
<dbReference type="RefSeq" id="WP_227475594.1">
    <property type="nucleotide sequence ID" value="NZ_JAFMPT010000001.1"/>
</dbReference>
<reference evidence="3" key="2">
    <citation type="submission" date="2023-07" db="EMBL/GenBank/DDBJ databases">
        <title>Genome of Winogradskyella sp. E313.</title>
        <authorList>
            <person name="Zhou Y."/>
        </authorList>
    </citation>
    <scope>NUCLEOTIDE SEQUENCE [LARGE SCALE GENOMIC DNA]</scope>
    <source>
        <strain evidence="3">E313</strain>
    </source>
</reference>
<comment type="caution">
    <text evidence="2">The sequence shown here is derived from an EMBL/GenBank/DDBJ whole genome shotgun (WGS) entry which is preliminary data.</text>
</comment>
<dbReference type="Proteomes" id="UP000778797">
    <property type="component" value="Unassembled WGS sequence"/>
</dbReference>
<accession>A0ABS8EIY6</accession>
<evidence type="ECO:0008006" key="4">
    <source>
        <dbReference type="Google" id="ProtNLM"/>
    </source>
</evidence>
<sequence length="443" mass="48533">MIKRLVVILIAIIGSQTFAQQGGTASPYSFFGIGSLQFRGTVENRSMGGISVYSDSIHINLRNPAFYTGKNVEASPYNNESRPVKFAVAGSFNNLSLESASTSENANASAFDYIALTLPAGRFGIGFGLLPFTSVGYQLEDLSPVSNDLLFRYEGEGGLNKVFLGTGYQINNNLRVGVDVNYNFGNIQNSAIEFVYDDEGNLVQFQTRENNRSDLTGVNFNLGIAYNKKVTEKLELSATAAFSPESNLTSTNDRSLSTIVINGFTGAEVVQNTIDLNLNNTNLAETDLTLPSRLSFGAGIGESKHWFVGAEYIAQNTSEFDNPIFSTTNSSFEDASSISIGGFYIPNYNSFSKYLSRVVYRAGFRVENTGLVVNNESIDEFGISFGLGLPVGKPTGGLFSEINLGFEYGERGTTNQNLIREKFFNFNVSLSLSDRWFQKRKYN</sequence>
<keyword evidence="3" id="KW-1185">Reference proteome</keyword>
<proteinExistence type="predicted"/>
<dbReference type="Gene3D" id="2.40.160.60">
    <property type="entry name" value="Outer membrane protein transport protein (OMPP1/FadL/TodX)"/>
    <property type="match status" value="1"/>
</dbReference>
<feature type="signal peptide" evidence="1">
    <location>
        <begin position="1"/>
        <end position="19"/>
    </location>
</feature>
<reference evidence="3" key="1">
    <citation type="submission" date="2021-03" db="EMBL/GenBank/DDBJ databases">
        <title>Genome of Cognatishimia sp. F0-27.</title>
        <authorList>
            <person name="Ping X."/>
        </authorList>
    </citation>
    <scope>NUCLEOTIDE SEQUENCE [LARGE SCALE GENOMIC DNA]</scope>
    <source>
        <strain evidence="3">E313</strain>
    </source>
</reference>
<keyword evidence="1" id="KW-0732">Signal</keyword>